<dbReference type="NCBIfam" id="TIGR03816">
    <property type="entry name" value="tadE_like_DECH"/>
    <property type="match status" value="1"/>
</dbReference>
<dbReference type="InterPro" id="IPR021202">
    <property type="entry name" value="Rv3654c-like"/>
</dbReference>
<accession>A0A255DZ17</accession>
<evidence type="ECO:0000313" key="3">
    <source>
        <dbReference type="Proteomes" id="UP000216533"/>
    </source>
</evidence>
<name>A0A255DZ17_9ACTN</name>
<evidence type="ECO:0008006" key="4">
    <source>
        <dbReference type="Google" id="ProtNLM"/>
    </source>
</evidence>
<evidence type="ECO:0000256" key="1">
    <source>
        <dbReference type="SAM" id="Phobius"/>
    </source>
</evidence>
<dbReference type="RefSeq" id="WP_094451653.1">
    <property type="nucleotide sequence ID" value="NZ_NMVI01000027.1"/>
</dbReference>
<organism evidence="2 3">
    <name type="scientific">Parenemella sanctibonifatiensis</name>
    <dbReference type="NCBI Taxonomy" id="2016505"/>
    <lineage>
        <taxon>Bacteria</taxon>
        <taxon>Bacillati</taxon>
        <taxon>Actinomycetota</taxon>
        <taxon>Actinomycetes</taxon>
        <taxon>Propionibacteriales</taxon>
        <taxon>Propionibacteriaceae</taxon>
        <taxon>Parenemella</taxon>
    </lineage>
</organism>
<keyword evidence="1" id="KW-1133">Transmembrane helix</keyword>
<keyword evidence="1" id="KW-0812">Transmembrane</keyword>
<dbReference type="EMBL" id="NMVI01000027">
    <property type="protein sequence ID" value="OYN84589.1"/>
    <property type="molecule type" value="Genomic_DNA"/>
</dbReference>
<sequence>MNVRVGRLRARIEGDERGAGTMLTATAAGVLVLAGLVLALTLAVVVQGQQARAAADLGALAGASAHTTGQDACEAAAATVSANGAELVSCELAGDQIEFALTITVRLPLPSPLPPLQATAVAGRVS</sequence>
<evidence type="ECO:0000313" key="2">
    <source>
        <dbReference type="EMBL" id="OYN84589.1"/>
    </source>
</evidence>
<comment type="caution">
    <text evidence="2">The sequence shown here is derived from an EMBL/GenBank/DDBJ whole genome shotgun (WGS) entry which is preliminary data.</text>
</comment>
<feature type="transmembrane region" description="Helical" evidence="1">
    <location>
        <begin position="21"/>
        <end position="46"/>
    </location>
</feature>
<keyword evidence="1" id="KW-0472">Membrane</keyword>
<proteinExistence type="predicted"/>
<reference evidence="2 3" key="1">
    <citation type="submission" date="2017-07" db="EMBL/GenBank/DDBJ databases">
        <title>Draft whole genome sequences of clinical Proprionibacteriaceae strains.</title>
        <authorList>
            <person name="Bernier A.-M."/>
            <person name="Bernard K."/>
            <person name="Domingo M.-C."/>
        </authorList>
    </citation>
    <scope>NUCLEOTIDE SEQUENCE [LARGE SCALE GENOMIC DNA]</scope>
    <source>
        <strain evidence="2 3">NML 160184</strain>
    </source>
</reference>
<gene>
    <name evidence="2" type="ORF">CGZ92_12175</name>
</gene>
<dbReference type="Proteomes" id="UP000216533">
    <property type="component" value="Unassembled WGS sequence"/>
</dbReference>
<protein>
    <recommendedName>
        <fullName evidence="4">Helicase/secretion neighborhood TadE-like protein</fullName>
    </recommendedName>
</protein>
<dbReference type="AlphaFoldDB" id="A0A255DZ17"/>